<evidence type="ECO:0000313" key="2">
    <source>
        <dbReference type="EMBL" id="RVU36900.1"/>
    </source>
</evidence>
<dbReference type="Proteomes" id="UP000287447">
    <property type="component" value="Unassembled WGS sequence"/>
</dbReference>
<proteinExistence type="predicted"/>
<comment type="caution">
    <text evidence="2">The sequence shown here is derived from an EMBL/GenBank/DDBJ whole genome shotgun (WGS) entry which is preliminary data.</text>
</comment>
<feature type="transmembrane region" description="Helical" evidence="1">
    <location>
        <begin position="6"/>
        <end position="23"/>
    </location>
</feature>
<keyword evidence="1" id="KW-0812">Transmembrane</keyword>
<evidence type="ECO:0008006" key="4">
    <source>
        <dbReference type="Google" id="ProtNLM"/>
    </source>
</evidence>
<reference evidence="3" key="1">
    <citation type="submission" date="2019-01" db="EMBL/GenBank/DDBJ databases">
        <title>Gri0909 isolated from a small marine red alga.</title>
        <authorList>
            <person name="Kim J."/>
            <person name="Jeong S.E."/>
            <person name="Jeon C.O."/>
        </authorList>
    </citation>
    <scope>NUCLEOTIDE SEQUENCE [LARGE SCALE GENOMIC DNA]</scope>
    <source>
        <strain evidence="3">Gri0909</strain>
    </source>
</reference>
<keyword evidence="1" id="KW-0472">Membrane</keyword>
<keyword evidence="3" id="KW-1185">Reference proteome</keyword>
<sequence length="268" mass="27148">MKKIGIALVVLIVLIGGGVYYFLSNLDEFVRTAVEKAGTRATGVEVTLGKVALDIAGGKGSLGDLNVANPSGFDTDYAFNLGDISVSLDLDSLQSNPIVINEVIVTSPKVIYELGDGGSNIDAIQRNVENFTKEISGGASSSDEAGGDGTKVVINDLYIRGADVRVSAPFLKGQAMGTEVPEIHLQDIGKDSGGATPGEVAAQVLDSLTSRVQGVVSNLNLDELRDAATKAVEGAAGEATKALEGAGGSAGGALEGATEGLKGLIGGD</sequence>
<dbReference type="AlphaFoldDB" id="A0A437QQV8"/>
<dbReference type="OrthoDB" id="5401764at2"/>
<keyword evidence="1" id="KW-1133">Transmembrane helix</keyword>
<protein>
    <recommendedName>
        <fullName evidence="4">AsmA family protein</fullName>
    </recommendedName>
</protein>
<organism evidence="2 3">
    <name type="scientific">Hwanghaeella grinnelliae</name>
    <dbReference type="NCBI Taxonomy" id="2500179"/>
    <lineage>
        <taxon>Bacteria</taxon>
        <taxon>Pseudomonadati</taxon>
        <taxon>Pseudomonadota</taxon>
        <taxon>Alphaproteobacteria</taxon>
        <taxon>Rhodospirillales</taxon>
        <taxon>Rhodospirillaceae</taxon>
        <taxon>Hwanghaeella</taxon>
    </lineage>
</organism>
<gene>
    <name evidence="2" type="ORF">EOI86_12485</name>
</gene>
<dbReference type="EMBL" id="SADE01000002">
    <property type="protein sequence ID" value="RVU36900.1"/>
    <property type="molecule type" value="Genomic_DNA"/>
</dbReference>
<accession>A0A437QQV8</accession>
<evidence type="ECO:0000256" key="1">
    <source>
        <dbReference type="SAM" id="Phobius"/>
    </source>
</evidence>
<evidence type="ECO:0000313" key="3">
    <source>
        <dbReference type="Proteomes" id="UP000287447"/>
    </source>
</evidence>
<name>A0A437QQV8_9PROT</name>